<evidence type="ECO:0000256" key="3">
    <source>
        <dbReference type="ARBA" id="ARBA00022840"/>
    </source>
</evidence>
<keyword evidence="4" id="KW-0648">Protein biosynthesis</keyword>
<dbReference type="GO" id="GO:0016740">
    <property type="term" value="F:transferase activity"/>
    <property type="evidence" value="ECO:0007669"/>
    <property type="project" value="UniProtKB-KW"/>
</dbReference>
<gene>
    <name evidence="6" type="ORF">B1B_14397</name>
</gene>
<dbReference type="SUPFAM" id="SSF89095">
    <property type="entry name" value="GatB/YqeY motif"/>
    <property type="match status" value="1"/>
</dbReference>
<evidence type="ECO:0000256" key="2">
    <source>
        <dbReference type="ARBA" id="ARBA00022741"/>
    </source>
</evidence>
<keyword evidence="2" id="KW-0547">Nucleotide-binding</keyword>
<dbReference type="EMBL" id="AUZY01009536">
    <property type="protein sequence ID" value="EQD41742.1"/>
    <property type="molecule type" value="Genomic_DNA"/>
</dbReference>
<reference evidence="6" key="2">
    <citation type="journal article" date="2014" name="ISME J.">
        <title>Microbial stratification in low pH oxic and suboxic macroscopic growths along an acid mine drainage.</title>
        <authorList>
            <person name="Mendez-Garcia C."/>
            <person name="Mesa V."/>
            <person name="Sprenger R.R."/>
            <person name="Richter M."/>
            <person name="Diez M.S."/>
            <person name="Solano J."/>
            <person name="Bargiela R."/>
            <person name="Golyshina O.V."/>
            <person name="Manteca A."/>
            <person name="Ramos J.L."/>
            <person name="Gallego J.R."/>
            <person name="Llorente I."/>
            <person name="Martins Dos Santos V.A."/>
            <person name="Jensen O.N."/>
            <person name="Pelaez A.I."/>
            <person name="Sanchez J."/>
            <person name="Ferrer M."/>
        </authorList>
    </citation>
    <scope>NUCLEOTIDE SEQUENCE</scope>
</reference>
<dbReference type="InterPro" id="IPR018027">
    <property type="entry name" value="Asn/Gln_amidotransferase"/>
</dbReference>
<sequence>MGFEAMDSGAMASVVSGIVDANPDEWRRYRDGEAKLAQFFVGQVMKATRGKANGKEVIAALDGLKASAE</sequence>
<keyword evidence="6" id="KW-0808">Transferase</keyword>
<protein>
    <submittedName>
        <fullName evidence="6">Aspartyl/glutamyl-tRNA amidotransferase subunit B</fullName>
    </submittedName>
</protein>
<dbReference type="Gene3D" id="1.10.10.410">
    <property type="match status" value="1"/>
</dbReference>
<dbReference type="InterPro" id="IPR003789">
    <property type="entry name" value="Asn/Gln_tRNA_amidoTrase-B-like"/>
</dbReference>
<evidence type="ECO:0000313" key="6">
    <source>
        <dbReference type="EMBL" id="EQD41742.1"/>
    </source>
</evidence>
<feature type="domain" description="Asn/Gln amidotransferase" evidence="5">
    <location>
        <begin position="5"/>
        <end position="61"/>
    </location>
</feature>
<keyword evidence="3" id="KW-0067">ATP-binding</keyword>
<evidence type="ECO:0000256" key="4">
    <source>
        <dbReference type="ARBA" id="ARBA00022917"/>
    </source>
</evidence>
<comment type="caution">
    <text evidence="6">The sequence shown here is derived from an EMBL/GenBank/DDBJ whole genome shotgun (WGS) entry which is preliminary data.</text>
</comment>
<organism evidence="6">
    <name type="scientific">mine drainage metagenome</name>
    <dbReference type="NCBI Taxonomy" id="410659"/>
    <lineage>
        <taxon>unclassified sequences</taxon>
        <taxon>metagenomes</taxon>
        <taxon>ecological metagenomes</taxon>
    </lineage>
</organism>
<proteinExistence type="predicted"/>
<evidence type="ECO:0000256" key="1">
    <source>
        <dbReference type="ARBA" id="ARBA00022598"/>
    </source>
</evidence>
<dbReference type="InterPro" id="IPR023168">
    <property type="entry name" value="GatB_Yqey_C_2"/>
</dbReference>
<dbReference type="GO" id="GO:0016884">
    <property type="term" value="F:carbon-nitrogen ligase activity, with glutamine as amido-N-donor"/>
    <property type="evidence" value="ECO:0007669"/>
    <property type="project" value="InterPro"/>
</dbReference>
<dbReference type="AlphaFoldDB" id="T0ZCB6"/>
<reference evidence="6" key="1">
    <citation type="submission" date="2013-08" db="EMBL/GenBank/DDBJ databases">
        <authorList>
            <person name="Mendez C."/>
            <person name="Richter M."/>
            <person name="Ferrer M."/>
            <person name="Sanchez J."/>
        </authorList>
    </citation>
    <scope>NUCLEOTIDE SEQUENCE</scope>
</reference>
<dbReference type="Pfam" id="PF02637">
    <property type="entry name" value="GatB_Yqey"/>
    <property type="match status" value="1"/>
</dbReference>
<dbReference type="GO" id="GO:0006412">
    <property type="term" value="P:translation"/>
    <property type="evidence" value="ECO:0007669"/>
    <property type="project" value="UniProtKB-KW"/>
</dbReference>
<evidence type="ECO:0000259" key="5">
    <source>
        <dbReference type="Pfam" id="PF02637"/>
    </source>
</evidence>
<keyword evidence="1" id="KW-0436">Ligase</keyword>
<name>T0ZCB6_9ZZZZ</name>
<accession>T0ZCB6</accession>
<dbReference type="GO" id="GO:0005524">
    <property type="term" value="F:ATP binding"/>
    <property type="evidence" value="ECO:0007669"/>
    <property type="project" value="UniProtKB-KW"/>
</dbReference>